<proteinExistence type="predicted"/>
<evidence type="ECO:0000313" key="2">
    <source>
        <dbReference type="Proteomes" id="UP001283361"/>
    </source>
</evidence>
<protein>
    <submittedName>
        <fullName evidence="1">Uncharacterized protein</fullName>
    </submittedName>
</protein>
<evidence type="ECO:0000313" key="1">
    <source>
        <dbReference type="EMBL" id="KAK3763969.1"/>
    </source>
</evidence>
<dbReference type="EMBL" id="JAWDGP010004479">
    <property type="protein sequence ID" value="KAK3763969.1"/>
    <property type="molecule type" value="Genomic_DNA"/>
</dbReference>
<keyword evidence="2" id="KW-1185">Reference proteome</keyword>
<sequence>MGLWNYIRLYRRWGSGTTLDSIEDSIEDGALELHLTLYKMGLCNYIRLYRRWGSVTTLDSTEDGAL</sequence>
<comment type="caution">
    <text evidence="1">The sequence shown here is derived from an EMBL/GenBank/DDBJ whole genome shotgun (WGS) entry which is preliminary data.</text>
</comment>
<gene>
    <name evidence="1" type="ORF">RRG08_024024</name>
</gene>
<name>A0AAE0Z6V5_9GAST</name>
<organism evidence="1 2">
    <name type="scientific">Elysia crispata</name>
    <name type="common">lettuce slug</name>
    <dbReference type="NCBI Taxonomy" id="231223"/>
    <lineage>
        <taxon>Eukaryota</taxon>
        <taxon>Metazoa</taxon>
        <taxon>Spiralia</taxon>
        <taxon>Lophotrochozoa</taxon>
        <taxon>Mollusca</taxon>
        <taxon>Gastropoda</taxon>
        <taxon>Heterobranchia</taxon>
        <taxon>Euthyneura</taxon>
        <taxon>Panpulmonata</taxon>
        <taxon>Sacoglossa</taxon>
        <taxon>Placobranchoidea</taxon>
        <taxon>Plakobranchidae</taxon>
        <taxon>Elysia</taxon>
    </lineage>
</organism>
<accession>A0AAE0Z6V5</accession>
<dbReference type="Proteomes" id="UP001283361">
    <property type="component" value="Unassembled WGS sequence"/>
</dbReference>
<reference evidence="1" key="1">
    <citation type="journal article" date="2023" name="G3 (Bethesda)">
        <title>A reference genome for the long-term kleptoplast-retaining sea slug Elysia crispata morphotype clarki.</title>
        <authorList>
            <person name="Eastman K.E."/>
            <person name="Pendleton A.L."/>
            <person name="Shaikh M.A."/>
            <person name="Suttiyut T."/>
            <person name="Ogas R."/>
            <person name="Tomko P."/>
            <person name="Gavelis G."/>
            <person name="Widhalm J.R."/>
            <person name="Wisecaver J.H."/>
        </authorList>
    </citation>
    <scope>NUCLEOTIDE SEQUENCE</scope>
    <source>
        <strain evidence="1">ECLA1</strain>
    </source>
</reference>
<dbReference type="AlphaFoldDB" id="A0AAE0Z6V5"/>